<dbReference type="GO" id="GO:0006511">
    <property type="term" value="P:ubiquitin-dependent protein catabolic process"/>
    <property type="evidence" value="ECO:0007669"/>
    <property type="project" value="UniProtKB-UniRule"/>
</dbReference>
<gene>
    <name evidence="19" type="ORF">D623_10011855</name>
</gene>
<keyword evidence="20" id="KW-1185">Reference proteome</keyword>
<keyword evidence="5" id="KW-0597">Phosphoprotein</keyword>
<reference evidence="19 20" key="1">
    <citation type="journal article" date="2013" name="Nat. Commun.">
        <title>Genome analysis reveals insights into physiology and longevity of the Brandt's bat Myotis brandtii.</title>
        <authorList>
            <person name="Seim I."/>
            <person name="Fang X."/>
            <person name="Xiong Z."/>
            <person name="Lobanov A.V."/>
            <person name="Huang Z."/>
            <person name="Ma S."/>
            <person name="Feng Y."/>
            <person name="Turanov A.A."/>
            <person name="Zhu Y."/>
            <person name="Lenz T.L."/>
            <person name="Gerashchenko M.V."/>
            <person name="Fan D."/>
            <person name="Hee Yim S."/>
            <person name="Yao X."/>
            <person name="Jordan D."/>
            <person name="Xiong Y."/>
            <person name="Ma Y."/>
            <person name="Lyapunov A.N."/>
            <person name="Chen G."/>
            <person name="Kulakova O.I."/>
            <person name="Sun Y."/>
            <person name="Lee S.G."/>
            <person name="Bronson R.T."/>
            <person name="Moskalev A.A."/>
            <person name="Sunyaev S.R."/>
            <person name="Zhang G."/>
            <person name="Krogh A."/>
            <person name="Wang J."/>
            <person name="Gladyshev V.N."/>
        </authorList>
    </citation>
    <scope>NUCLEOTIDE SEQUENCE [LARGE SCALE GENOMIC DNA]</scope>
</reference>
<dbReference type="PROSITE" id="PS52048">
    <property type="entry name" value="UCH_DOMAIN"/>
    <property type="match status" value="1"/>
</dbReference>
<keyword evidence="10" id="KW-0256">Endoplasmic reticulum</keyword>
<evidence type="ECO:0000256" key="5">
    <source>
        <dbReference type="ARBA" id="ARBA00022553"/>
    </source>
</evidence>
<evidence type="ECO:0000256" key="14">
    <source>
        <dbReference type="ARBA" id="ARBA00023288"/>
    </source>
</evidence>
<dbReference type="Gene3D" id="3.40.532.10">
    <property type="entry name" value="Peptidase C12, ubiquitin carboxyl-terminal hydrolase"/>
    <property type="match status" value="2"/>
</dbReference>
<dbReference type="AlphaFoldDB" id="S7NJ64"/>
<dbReference type="InterPro" id="IPR001578">
    <property type="entry name" value="Peptidase_C12_UCH"/>
</dbReference>
<dbReference type="EMBL" id="KE164362">
    <property type="protein sequence ID" value="EPQ17494.1"/>
    <property type="molecule type" value="Genomic_DNA"/>
</dbReference>
<feature type="domain" description="UCH catalytic" evidence="18">
    <location>
        <begin position="1"/>
        <end position="187"/>
    </location>
</feature>
<accession>S7NJ64</accession>
<dbReference type="InterPro" id="IPR038765">
    <property type="entry name" value="Papain-like_cys_pep_sf"/>
</dbReference>
<keyword evidence="4" id="KW-0963">Cytoplasm</keyword>
<comment type="catalytic activity">
    <reaction evidence="1 17">
        <text>Thiol-dependent hydrolysis of ester, thioester, amide, peptide and isopeptide bonds formed by the C-terminal Gly of ubiquitin (a 76-residue protein attached to proteins as an intracellular targeting signal).</text>
        <dbReference type="EC" id="3.4.19.12"/>
    </reaction>
</comment>
<dbReference type="Pfam" id="PF01088">
    <property type="entry name" value="Peptidase_C12"/>
    <property type="match status" value="2"/>
</dbReference>
<comment type="similarity">
    <text evidence="16 17">Belongs to the peptidase C12 family.</text>
</comment>
<dbReference type="Proteomes" id="UP000052978">
    <property type="component" value="Unassembled WGS sequence"/>
</dbReference>
<evidence type="ECO:0000256" key="17">
    <source>
        <dbReference type="RuleBase" id="RU361215"/>
    </source>
</evidence>
<dbReference type="PANTHER" id="PTHR10589:SF19">
    <property type="entry name" value="UBIQUITIN CARBOXYL-TERMINAL HYDROLASE ISOZYME L1"/>
    <property type="match status" value="1"/>
</dbReference>
<evidence type="ECO:0000256" key="15">
    <source>
        <dbReference type="ARBA" id="ARBA00023289"/>
    </source>
</evidence>
<dbReference type="SUPFAM" id="SSF54001">
    <property type="entry name" value="Cysteine proteinases"/>
    <property type="match status" value="1"/>
</dbReference>
<comment type="subcellular location">
    <subcellularLocation>
        <location evidence="2">Cytoplasm</location>
    </subcellularLocation>
    <subcellularLocation>
        <location evidence="3">Endoplasmic reticulum membrane</location>
        <topology evidence="3">Lipid-anchor</topology>
    </subcellularLocation>
</comment>
<dbReference type="GO" id="GO:0016579">
    <property type="term" value="P:protein deubiquitination"/>
    <property type="evidence" value="ECO:0007669"/>
    <property type="project" value="TreeGrafter"/>
</dbReference>
<evidence type="ECO:0000256" key="9">
    <source>
        <dbReference type="ARBA" id="ARBA00022807"/>
    </source>
</evidence>
<dbReference type="EC" id="3.4.19.12" evidence="17"/>
<keyword evidence="11" id="KW-0007">Acetylation</keyword>
<keyword evidence="8 17" id="KW-0378">Hydrolase</keyword>
<keyword evidence="9 17" id="KW-0788">Thiol protease</keyword>
<evidence type="ECO:0000256" key="1">
    <source>
        <dbReference type="ARBA" id="ARBA00000707"/>
    </source>
</evidence>
<evidence type="ECO:0000256" key="13">
    <source>
        <dbReference type="ARBA" id="ARBA00023180"/>
    </source>
</evidence>
<proteinExistence type="inferred from homology"/>
<keyword evidence="6 17" id="KW-0645">Protease</keyword>
<keyword evidence="13" id="KW-0325">Glycoprotein</keyword>
<sequence length="267" mass="29961">MELLGLEEEAWSLGIAPACLLLLLFPLTDQLENFWEKHIEELKGQEVSPKVYFMKRTIENSCGTIQLIHTVATNYDKLDFVFMPIILYFLQAIQAAHDSVAQECQCQVDDKVKFHSILFNNIDGHLYELDGRMPFLVNHSTSEKNHSTSEVNLLLQDAAKVCREFTKHEQGRSQLFCGGLLQGHLVPCGKGLSSFPLFPSPSKYIPTNIVLKCFGTHRKQLFSFGSIAILPLNHTQALAELSCRLSNLVLASDGKAFPPLYASYLNS</sequence>
<name>S7NJ64_MYOBR</name>
<dbReference type="PRINTS" id="PR00707">
    <property type="entry name" value="UBCTHYDRLASE"/>
</dbReference>
<dbReference type="GO" id="GO:0004843">
    <property type="term" value="F:cysteine-type deubiquitinase activity"/>
    <property type="evidence" value="ECO:0007669"/>
    <property type="project" value="UniProtKB-EC"/>
</dbReference>
<evidence type="ECO:0000256" key="7">
    <source>
        <dbReference type="ARBA" id="ARBA00022786"/>
    </source>
</evidence>
<dbReference type="GO" id="GO:0005789">
    <property type="term" value="C:endoplasmic reticulum membrane"/>
    <property type="evidence" value="ECO:0007669"/>
    <property type="project" value="UniProtKB-SubCell"/>
</dbReference>
<protein>
    <recommendedName>
        <fullName evidence="17">Ubiquitin carboxyl-terminal hydrolase</fullName>
        <ecNumber evidence="17">3.4.19.12</ecNumber>
    </recommendedName>
</protein>
<evidence type="ECO:0000256" key="8">
    <source>
        <dbReference type="ARBA" id="ARBA00022801"/>
    </source>
</evidence>
<dbReference type="InterPro" id="IPR036959">
    <property type="entry name" value="Peptidase_C12_UCH_sf"/>
</dbReference>
<organism evidence="19 20">
    <name type="scientific">Myotis brandtii</name>
    <name type="common">Brandt's bat</name>
    <dbReference type="NCBI Taxonomy" id="109478"/>
    <lineage>
        <taxon>Eukaryota</taxon>
        <taxon>Metazoa</taxon>
        <taxon>Chordata</taxon>
        <taxon>Craniata</taxon>
        <taxon>Vertebrata</taxon>
        <taxon>Euteleostomi</taxon>
        <taxon>Mammalia</taxon>
        <taxon>Eutheria</taxon>
        <taxon>Laurasiatheria</taxon>
        <taxon>Chiroptera</taxon>
        <taxon>Yangochiroptera</taxon>
        <taxon>Vespertilionidae</taxon>
        <taxon>Myotis</taxon>
    </lineage>
</organism>
<evidence type="ECO:0000256" key="3">
    <source>
        <dbReference type="ARBA" id="ARBA00004628"/>
    </source>
</evidence>
<evidence type="ECO:0000256" key="12">
    <source>
        <dbReference type="ARBA" id="ARBA00023136"/>
    </source>
</evidence>
<dbReference type="PANTHER" id="PTHR10589">
    <property type="entry name" value="UBIQUITIN CARBOXYL-TERMINAL HYDROLASE"/>
    <property type="match status" value="1"/>
</dbReference>
<keyword evidence="7 17" id="KW-0833">Ubl conjugation pathway</keyword>
<evidence type="ECO:0000259" key="18">
    <source>
        <dbReference type="PROSITE" id="PS52048"/>
    </source>
</evidence>
<evidence type="ECO:0000256" key="16">
    <source>
        <dbReference type="PROSITE-ProRule" id="PRU01393"/>
    </source>
</evidence>
<evidence type="ECO:0000256" key="10">
    <source>
        <dbReference type="ARBA" id="ARBA00022824"/>
    </source>
</evidence>
<evidence type="ECO:0000256" key="4">
    <source>
        <dbReference type="ARBA" id="ARBA00022490"/>
    </source>
</evidence>
<evidence type="ECO:0000256" key="11">
    <source>
        <dbReference type="ARBA" id="ARBA00022990"/>
    </source>
</evidence>
<keyword evidence="12" id="KW-0472">Membrane</keyword>
<evidence type="ECO:0000313" key="19">
    <source>
        <dbReference type="EMBL" id="EPQ17494.1"/>
    </source>
</evidence>
<comment type="caution">
    <text evidence="16">Lacks conserved residue(s) required for the propagation of feature annotation.</text>
</comment>
<keyword evidence="15" id="KW-0636">Prenylation</keyword>
<evidence type="ECO:0000256" key="2">
    <source>
        <dbReference type="ARBA" id="ARBA00004496"/>
    </source>
</evidence>
<evidence type="ECO:0000313" key="20">
    <source>
        <dbReference type="Proteomes" id="UP000052978"/>
    </source>
</evidence>
<evidence type="ECO:0000256" key="6">
    <source>
        <dbReference type="ARBA" id="ARBA00022670"/>
    </source>
</evidence>
<keyword evidence="14" id="KW-0449">Lipoprotein</keyword>